<feature type="coiled-coil region" evidence="1">
    <location>
        <begin position="605"/>
        <end position="632"/>
    </location>
</feature>
<feature type="region of interest" description="Disordered" evidence="2">
    <location>
        <begin position="1"/>
        <end position="301"/>
    </location>
</feature>
<feature type="compositionally biased region" description="Basic residues" evidence="2">
    <location>
        <begin position="250"/>
        <end position="272"/>
    </location>
</feature>
<feature type="compositionally biased region" description="Low complexity" evidence="2">
    <location>
        <begin position="117"/>
        <end position="161"/>
    </location>
</feature>
<protein>
    <submittedName>
        <fullName evidence="3">Uncharacterized protein</fullName>
    </submittedName>
</protein>
<feature type="compositionally biased region" description="Basic and acidic residues" evidence="2">
    <location>
        <begin position="762"/>
        <end position="771"/>
    </location>
</feature>
<name>A0A7S4ASA8_9STRA</name>
<gene>
    <name evidence="3" type="ORF">PAUS00366_LOCUS18102</name>
</gene>
<sequence length="771" mass="85563">MASSLHSPSPPPYNSPSPNSGVYRSTPDSRSSVLSRAREYTRRVEDDARRRSKSLDRNNNNNNSNNNIVNLCSPSSQSQSVAYPFNHPNTRQQSPSARSTASGRSYGSSHRGREGNSRLSTNSNGTNNNNNNYYVANNNNSTPTSNSNINNSNGRSYRSNSAGRVSTGSAGGGSISSYRRSLTTRERALASVEKESNNKLNTSYRSSSNSNSNSSNNLKSLQQQQQQQSQLRQPSFSSPSSSHQNENSNHSRRMSPARSVRSRARSLSRSRRSSTGEEQPPIAIPEQQQQQQEEEQAGQGEAVVSPELLVDALSGHEDGLLAIAERLMEHYDSGYDAMGEAIIDAFADVQKLFQHVVEAAHMEGAAFESSRREEEIRELKRRVASGEVDNRTANGSDGGGANDNDPSSPSSNGPVRHDEFIDQDVKDRLNDAIRKGISYKEQQQHAQCFELYEQACQDASSLLPVDSDHRGRLQLSIARAESMSPDRGCAILRYAMDDVLRSGLRAGKIPKNYPLSDPSKRADVVLSKPSMAMGTTPQSSEEQLNSLVEELKEIINAPVYEDTPLQDVAKRFWKTLHENQKVRSKNEEKLEHNLGKLKGDYLLARAEWEEKFNEAKEEAESFKRKYNTVKDNKEVSLMEDARSIMSQKFNQSGDSDSRDVESSTLRSSSFRSTTSRPEFKRATESVASMGSNLAAHAKTLVGSFACAGNNERTGQVLSSERATEEWRDRRNVANDHPQEPLTPHNQRHPGLEMSRSASSNRSYREARRVDV</sequence>
<dbReference type="EMBL" id="HBIX01026588">
    <property type="protein sequence ID" value="CAE0725345.1"/>
    <property type="molecule type" value="Transcribed_RNA"/>
</dbReference>
<organism evidence="3">
    <name type="scientific">Pseudo-nitzschia australis</name>
    <dbReference type="NCBI Taxonomy" id="44445"/>
    <lineage>
        <taxon>Eukaryota</taxon>
        <taxon>Sar</taxon>
        <taxon>Stramenopiles</taxon>
        <taxon>Ochrophyta</taxon>
        <taxon>Bacillariophyta</taxon>
        <taxon>Bacillariophyceae</taxon>
        <taxon>Bacillariophycidae</taxon>
        <taxon>Bacillariales</taxon>
        <taxon>Bacillariaceae</taxon>
        <taxon>Pseudo-nitzschia</taxon>
    </lineage>
</organism>
<proteinExistence type="predicted"/>
<feature type="compositionally biased region" description="Basic and acidic residues" evidence="2">
    <location>
        <begin position="36"/>
        <end position="56"/>
    </location>
</feature>
<feature type="compositionally biased region" description="Basic and acidic residues" evidence="2">
    <location>
        <begin position="183"/>
        <end position="197"/>
    </location>
</feature>
<accession>A0A7S4ASA8</accession>
<feature type="compositionally biased region" description="Low complexity" evidence="2">
    <location>
        <begin position="276"/>
        <end position="301"/>
    </location>
</feature>
<feature type="compositionally biased region" description="Low complexity" evidence="2">
    <location>
        <begin position="662"/>
        <end position="676"/>
    </location>
</feature>
<feature type="region of interest" description="Disordered" evidence="2">
    <location>
        <begin position="713"/>
        <end position="771"/>
    </location>
</feature>
<feature type="region of interest" description="Disordered" evidence="2">
    <location>
        <begin position="381"/>
        <end position="418"/>
    </location>
</feature>
<evidence type="ECO:0000256" key="2">
    <source>
        <dbReference type="SAM" id="MobiDB-lite"/>
    </source>
</evidence>
<feature type="compositionally biased region" description="Polar residues" evidence="2">
    <location>
        <begin position="22"/>
        <end position="34"/>
    </location>
</feature>
<feature type="compositionally biased region" description="Low complexity" evidence="2">
    <location>
        <begin position="200"/>
        <end position="249"/>
    </location>
</feature>
<reference evidence="3" key="1">
    <citation type="submission" date="2021-01" db="EMBL/GenBank/DDBJ databases">
        <authorList>
            <person name="Corre E."/>
            <person name="Pelletier E."/>
            <person name="Niang G."/>
            <person name="Scheremetjew M."/>
            <person name="Finn R."/>
            <person name="Kale V."/>
            <person name="Holt S."/>
            <person name="Cochrane G."/>
            <person name="Meng A."/>
            <person name="Brown T."/>
            <person name="Cohen L."/>
        </authorList>
    </citation>
    <scope>NUCLEOTIDE SEQUENCE</scope>
    <source>
        <strain evidence="3">10249 10 AB</strain>
    </source>
</reference>
<evidence type="ECO:0000256" key="1">
    <source>
        <dbReference type="SAM" id="Coils"/>
    </source>
</evidence>
<feature type="compositionally biased region" description="Basic and acidic residues" evidence="2">
    <location>
        <begin position="721"/>
        <end position="738"/>
    </location>
</feature>
<feature type="region of interest" description="Disordered" evidence="2">
    <location>
        <begin position="646"/>
        <end position="683"/>
    </location>
</feature>
<evidence type="ECO:0000313" key="3">
    <source>
        <dbReference type="EMBL" id="CAE0725345.1"/>
    </source>
</evidence>
<feature type="compositionally biased region" description="Polar residues" evidence="2">
    <location>
        <begin position="68"/>
        <end position="101"/>
    </location>
</feature>
<feature type="compositionally biased region" description="Low complexity" evidence="2">
    <location>
        <begin position="402"/>
        <end position="412"/>
    </location>
</feature>
<keyword evidence="1" id="KW-0175">Coiled coil</keyword>
<feature type="compositionally biased region" description="Low complexity" evidence="2">
    <location>
        <begin position="58"/>
        <end position="67"/>
    </location>
</feature>
<dbReference type="AlphaFoldDB" id="A0A7S4ASA8"/>